<dbReference type="FunFam" id="3.40.50.720:FF:000084">
    <property type="entry name" value="Short-chain dehydrogenase reductase"/>
    <property type="match status" value="1"/>
</dbReference>
<reference evidence="3 4" key="1">
    <citation type="submission" date="2015-09" db="EMBL/GenBank/DDBJ databases">
        <title>Genome sequence, genome mining and natural product profiling of a biocontrol bacterium Streptomyces malaysiensis F913.</title>
        <authorList>
            <person name="Xu Y."/>
            <person name="Wei J."/>
            <person name="Xie J."/>
            <person name="Li T."/>
            <person name="Zhou Z."/>
        </authorList>
    </citation>
    <scope>NUCLEOTIDE SEQUENCE [LARGE SCALE GENOMIC DNA]</scope>
    <source>
        <strain evidence="3 4">F913</strain>
    </source>
</reference>
<keyword evidence="2" id="KW-0560">Oxidoreductase</keyword>
<dbReference type="Gene3D" id="3.40.50.720">
    <property type="entry name" value="NAD(P)-binding Rossmann-like Domain"/>
    <property type="match status" value="1"/>
</dbReference>
<proteinExistence type="inferred from homology"/>
<evidence type="ECO:0000256" key="2">
    <source>
        <dbReference type="ARBA" id="ARBA00023002"/>
    </source>
</evidence>
<evidence type="ECO:0000313" key="4">
    <source>
        <dbReference type="Proteomes" id="UP000236520"/>
    </source>
</evidence>
<protein>
    <recommendedName>
        <fullName evidence="5">SDR family NAD(P)-dependent oxidoreductase</fullName>
    </recommendedName>
</protein>
<dbReference type="PROSITE" id="PS00061">
    <property type="entry name" value="ADH_SHORT"/>
    <property type="match status" value="1"/>
</dbReference>
<evidence type="ECO:0000256" key="1">
    <source>
        <dbReference type="ARBA" id="ARBA00006484"/>
    </source>
</evidence>
<organism evidence="3 4">
    <name type="scientific">Streptomyces malaysiensis</name>
    <dbReference type="NCBI Taxonomy" id="92644"/>
    <lineage>
        <taxon>Bacteria</taxon>
        <taxon>Bacillati</taxon>
        <taxon>Actinomycetota</taxon>
        <taxon>Actinomycetes</taxon>
        <taxon>Kitasatosporales</taxon>
        <taxon>Streptomycetaceae</taxon>
        <taxon>Streptomyces</taxon>
        <taxon>Streptomyces violaceusniger group</taxon>
    </lineage>
</organism>
<dbReference type="PRINTS" id="PR00080">
    <property type="entry name" value="SDRFAMILY"/>
</dbReference>
<dbReference type="InterPro" id="IPR020904">
    <property type="entry name" value="Sc_DH/Rdtase_CS"/>
</dbReference>
<dbReference type="SUPFAM" id="SSF51735">
    <property type="entry name" value="NAD(P)-binding Rossmann-fold domains"/>
    <property type="match status" value="1"/>
</dbReference>
<dbReference type="PRINTS" id="PR00081">
    <property type="entry name" value="GDHRDH"/>
</dbReference>
<evidence type="ECO:0000313" key="3">
    <source>
        <dbReference type="EMBL" id="PNG90345.1"/>
    </source>
</evidence>
<gene>
    <name evidence="3" type="ORF">SMF913_25810</name>
</gene>
<dbReference type="PANTHER" id="PTHR43669:SF3">
    <property type="entry name" value="ALCOHOL DEHYDROGENASE, PUTATIVE (AFU_ORTHOLOGUE AFUA_3G03445)-RELATED"/>
    <property type="match status" value="1"/>
</dbReference>
<dbReference type="Pfam" id="PF13561">
    <property type="entry name" value="adh_short_C2"/>
    <property type="match status" value="1"/>
</dbReference>
<dbReference type="InterPro" id="IPR036291">
    <property type="entry name" value="NAD(P)-bd_dom_sf"/>
</dbReference>
<dbReference type="AlphaFoldDB" id="A0A2J7YQM4"/>
<dbReference type="NCBIfam" id="NF005559">
    <property type="entry name" value="PRK07231.1"/>
    <property type="match status" value="1"/>
</dbReference>
<dbReference type="InterPro" id="IPR002347">
    <property type="entry name" value="SDR_fam"/>
</dbReference>
<name>A0A2J7YQM4_STRMQ</name>
<dbReference type="Proteomes" id="UP000236520">
    <property type="component" value="Unassembled WGS sequence"/>
</dbReference>
<dbReference type="CDD" id="cd05233">
    <property type="entry name" value="SDR_c"/>
    <property type="match status" value="1"/>
</dbReference>
<keyword evidence="4" id="KW-1185">Reference proteome</keyword>
<evidence type="ECO:0008006" key="5">
    <source>
        <dbReference type="Google" id="ProtNLM"/>
    </source>
</evidence>
<dbReference type="EMBL" id="LJIW01000002">
    <property type="protein sequence ID" value="PNG90345.1"/>
    <property type="molecule type" value="Genomic_DNA"/>
</dbReference>
<sequence length="256" mass="26737">MEQRFDGKTVVVTGASSGIGVGIARRFAQEGANVVLAARRKDRLDALAAELGTERTLAVATDVTSQDAVQAMIGAAVDRFGGLDVLVSNAGLGLGKDFEEMTLDDWRLVMRTDVDSCFFGARSALPHLKRTRGSIVQIASASGLGGDRMLSAYNAAKGAVVNFTRGLAHDLGRFGIRVNAVAPSLTIGEEHAVDHPDAGKLIERFNQRRALPGYSTPADIAGSVAFLASDDARFITGAILPVDGGITAGSGQPPLF</sequence>
<dbReference type="RefSeq" id="WP_102936133.1">
    <property type="nucleotide sequence ID" value="NZ_JBHWFD010000019.1"/>
</dbReference>
<dbReference type="GO" id="GO:0016491">
    <property type="term" value="F:oxidoreductase activity"/>
    <property type="evidence" value="ECO:0007669"/>
    <property type="project" value="UniProtKB-KW"/>
</dbReference>
<dbReference type="PANTHER" id="PTHR43669">
    <property type="entry name" value="5-KETO-D-GLUCONATE 5-REDUCTASE"/>
    <property type="match status" value="1"/>
</dbReference>
<comment type="similarity">
    <text evidence="1">Belongs to the short-chain dehydrogenases/reductases (SDR) family.</text>
</comment>
<accession>A0A2J7YQM4</accession>
<comment type="caution">
    <text evidence="3">The sequence shown here is derived from an EMBL/GenBank/DDBJ whole genome shotgun (WGS) entry which is preliminary data.</text>
</comment>